<dbReference type="AlphaFoldDB" id="A0A2Y9C6Z1"/>
<dbReference type="Proteomes" id="UP000250028">
    <property type="component" value="Unassembled WGS sequence"/>
</dbReference>
<reference evidence="2" key="1">
    <citation type="submission" date="2016-10" db="EMBL/GenBank/DDBJ databases">
        <authorList>
            <person name="Varghese N."/>
            <person name="Submissions S."/>
        </authorList>
    </citation>
    <scope>NUCLEOTIDE SEQUENCE [LARGE SCALE GENOMIC DNA]</scope>
    <source>
        <strain evidence="2">DSM 22951</strain>
    </source>
</reference>
<keyword evidence="2" id="KW-1185">Reference proteome</keyword>
<evidence type="ECO:0000313" key="1">
    <source>
        <dbReference type="EMBL" id="SSA59095.1"/>
    </source>
</evidence>
<organism evidence="1 2">
    <name type="scientific">Branchiibius hedensis</name>
    <dbReference type="NCBI Taxonomy" id="672460"/>
    <lineage>
        <taxon>Bacteria</taxon>
        <taxon>Bacillati</taxon>
        <taxon>Actinomycetota</taxon>
        <taxon>Actinomycetes</taxon>
        <taxon>Micrococcales</taxon>
        <taxon>Dermacoccaceae</taxon>
        <taxon>Branchiibius</taxon>
    </lineage>
</organism>
<dbReference type="EMBL" id="UESZ01000003">
    <property type="protein sequence ID" value="SSA59095.1"/>
    <property type="molecule type" value="Genomic_DNA"/>
</dbReference>
<accession>A0A2Y9C6Z1</accession>
<proteinExistence type="predicted"/>
<protein>
    <submittedName>
        <fullName evidence="1">Uncharacterized protein</fullName>
    </submittedName>
</protein>
<gene>
    <name evidence="1" type="ORF">SAMN04489750_3910</name>
</gene>
<name>A0A2Y9C6Z1_9MICO</name>
<evidence type="ECO:0000313" key="2">
    <source>
        <dbReference type="Proteomes" id="UP000250028"/>
    </source>
</evidence>
<sequence length="153" mass="16965">MLVRWMITGLRHGSSKSSGARKMLLVVLARVLVVAFWPMAGLFAYRMGCARSRWVYYASPKRDAVLGVHRTRRGWFVGDHMTPSLRSGTGKALRDVVIPELTVVVDEAEVTVRTVATSERQAADYLAEIPGLVDDGPALLGGRRLRRPPQPPR</sequence>